<evidence type="ECO:0000256" key="5">
    <source>
        <dbReference type="SAM" id="MobiDB-lite"/>
    </source>
</evidence>
<proteinExistence type="predicted"/>
<evidence type="ECO:0000313" key="9">
    <source>
        <dbReference type="Proteomes" id="UP001190700"/>
    </source>
</evidence>
<dbReference type="AlphaFoldDB" id="A0AAE0GBB7"/>
<keyword evidence="6" id="KW-0732">Signal</keyword>
<evidence type="ECO:0000259" key="7">
    <source>
        <dbReference type="SMART" id="SM00004"/>
    </source>
</evidence>
<keyword evidence="2" id="KW-0677">Repeat</keyword>
<accession>A0AAE0GBB7</accession>
<feature type="region of interest" description="Disordered" evidence="5">
    <location>
        <begin position="711"/>
        <end position="731"/>
    </location>
</feature>
<dbReference type="Gene3D" id="4.10.470.20">
    <property type="match status" value="2"/>
</dbReference>
<feature type="compositionally biased region" description="Pro residues" evidence="5">
    <location>
        <begin position="718"/>
        <end position="731"/>
    </location>
</feature>
<organism evidence="8 9">
    <name type="scientific">Cymbomonas tetramitiformis</name>
    <dbReference type="NCBI Taxonomy" id="36881"/>
    <lineage>
        <taxon>Eukaryota</taxon>
        <taxon>Viridiplantae</taxon>
        <taxon>Chlorophyta</taxon>
        <taxon>Pyramimonadophyceae</taxon>
        <taxon>Pyramimonadales</taxon>
        <taxon>Pyramimonadaceae</taxon>
        <taxon>Cymbomonas</taxon>
    </lineage>
</organism>
<evidence type="ECO:0000256" key="6">
    <source>
        <dbReference type="SAM" id="SignalP"/>
    </source>
</evidence>
<dbReference type="Proteomes" id="UP001190700">
    <property type="component" value="Unassembled WGS sequence"/>
</dbReference>
<evidence type="ECO:0000256" key="3">
    <source>
        <dbReference type="ARBA" id="ARBA00023157"/>
    </source>
</evidence>
<sequence>MTIFKRATFLSCLVAFACTSTFAFSREFQGNDALDILEAKKLKAAELKKIMKKKEFIRKMHLKKKVNSESEPSRGRKLHEVSGYTSMGVGNCLDASGNQYDVMYIDEGKTQEDCAADCITLAASCVGMNRKVDETGHCELRVLDGASLESSVPTGYSQWNVPSPSTAGTGPIMGADGDTSKQCWKKIDDTNDAECTAAGCPANWQGDGYCDAMCEIEVCHMDNGDCAGNTDTNTPECTTAGCPANWQGDGFCDDDCNIEACQMDNGDCAGAPPPGEVTDTNTPECTSEGCPANWQGDGFCDDSCYIEACNLDNGDCAAGAPPGMFANTLSSSSTTGTCPVGKSSVTVSVATGINAAQLRWALLSCSAADCAREPYTTYEETVLTSAGVVKSGGGSADLLAPFTDYMTYVYTECLTDGESYKLALYNSGGQGWYTGSIGVQSAAGVFLAGTSGNITSDPFFEKLKGPFTPSGTADVTCDAGSALLTVHVTTGDTAARNAWELRTHPGETVLLSAGLSGELYPHTSYIHKICVPSSETLFYKATLLSEDSTGWGGGSILVAKGDQGLAAGPVSQSGWAREDVGPFLATSVDMSSYSYLLATGAGTGYTGSRHLLQDDGGVGRDRFDGEYQPLMMKSGSPAYVRYSSEVGLKPKYLYKSTVYPDYWVIATDLYSGNMYGYVYDPPASDPTQITVQWDASGINTAGISFSNVEATPVASTPTPTPAPSPAPTPCSHPAPTGSCIAGGVPYDSMTAALKELIGDLRQNGTLGRVAPLLRTFLEELLPADIHTRMTQRSISVKPHAATLGHILDN</sequence>
<dbReference type="PANTHER" id="PTHR24045">
    <property type="match status" value="1"/>
</dbReference>
<feature type="chain" id="PRO_5041966353" description="LNR domain-containing protein" evidence="6">
    <location>
        <begin position="24"/>
        <end position="809"/>
    </location>
</feature>
<keyword evidence="4" id="KW-0325">Glycoprotein</keyword>
<dbReference type="InterPro" id="IPR047141">
    <property type="entry name" value="Stealth"/>
</dbReference>
<evidence type="ECO:0000256" key="2">
    <source>
        <dbReference type="ARBA" id="ARBA00022737"/>
    </source>
</evidence>
<keyword evidence="3" id="KW-1015">Disulfide bond</keyword>
<evidence type="ECO:0000256" key="4">
    <source>
        <dbReference type="ARBA" id="ARBA00023180"/>
    </source>
</evidence>
<dbReference type="Pfam" id="PF00066">
    <property type="entry name" value="Notch"/>
    <property type="match status" value="3"/>
</dbReference>
<evidence type="ECO:0000313" key="8">
    <source>
        <dbReference type="EMBL" id="KAK3275039.1"/>
    </source>
</evidence>
<feature type="domain" description="LNR" evidence="7">
    <location>
        <begin position="230"/>
        <end position="269"/>
    </location>
</feature>
<dbReference type="InterPro" id="IPR000800">
    <property type="entry name" value="Notch_dom"/>
</dbReference>
<keyword evidence="1" id="KW-0808">Transferase</keyword>
<feature type="domain" description="LNR" evidence="7">
    <location>
        <begin position="188"/>
        <end position="227"/>
    </location>
</feature>
<dbReference type="GO" id="GO:0005794">
    <property type="term" value="C:Golgi apparatus"/>
    <property type="evidence" value="ECO:0007669"/>
    <property type="project" value="TreeGrafter"/>
</dbReference>
<dbReference type="GO" id="GO:0016740">
    <property type="term" value="F:transferase activity"/>
    <property type="evidence" value="ECO:0007669"/>
    <property type="project" value="UniProtKB-KW"/>
</dbReference>
<keyword evidence="9" id="KW-1185">Reference proteome</keyword>
<reference evidence="8 9" key="1">
    <citation type="journal article" date="2015" name="Genome Biol. Evol.">
        <title>Comparative Genomics of a Bacterivorous Green Alga Reveals Evolutionary Causalities and Consequences of Phago-Mixotrophic Mode of Nutrition.</title>
        <authorList>
            <person name="Burns J.A."/>
            <person name="Paasch A."/>
            <person name="Narechania A."/>
            <person name="Kim E."/>
        </authorList>
    </citation>
    <scope>NUCLEOTIDE SEQUENCE [LARGE SCALE GENOMIC DNA]</scope>
    <source>
        <strain evidence="8 9">PLY_AMNH</strain>
    </source>
</reference>
<evidence type="ECO:0000256" key="1">
    <source>
        <dbReference type="ARBA" id="ARBA00022679"/>
    </source>
</evidence>
<dbReference type="PROSITE" id="PS51257">
    <property type="entry name" value="PROKAR_LIPOPROTEIN"/>
    <property type="match status" value="1"/>
</dbReference>
<dbReference type="EMBL" id="LGRX02007423">
    <property type="protein sequence ID" value="KAK3275039.1"/>
    <property type="molecule type" value="Genomic_DNA"/>
</dbReference>
<protein>
    <recommendedName>
        <fullName evidence="7">LNR domain-containing protein</fullName>
    </recommendedName>
</protein>
<dbReference type="SMART" id="SM00004">
    <property type="entry name" value="NL"/>
    <property type="match status" value="3"/>
</dbReference>
<name>A0AAE0GBB7_9CHLO</name>
<gene>
    <name evidence="8" type="ORF">CYMTET_16812</name>
</gene>
<comment type="caution">
    <text evidence="8">The sequence shown here is derived from an EMBL/GenBank/DDBJ whole genome shotgun (WGS) entry which is preliminary data.</text>
</comment>
<feature type="domain" description="LNR" evidence="7">
    <location>
        <begin position="278"/>
        <end position="317"/>
    </location>
</feature>
<feature type="signal peptide" evidence="6">
    <location>
        <begin position="1"/>
        <end position="23"/>
    </location>
</feature>
<dbReference type="PANTHER" id="PTHR24045:SF0">
    <property type="entry name" value="N-ACETYLGLUCOSAMINE-1-PHOSPHOTRANSFERASE SUBUNITS ALPHA_BETA"/>
    <property type="match status" value="1"/>
</dbReference>